<dbReference type="Proteomes" id="UP001305647">
    <property type="component" value="Unassembled WGS sequence"/>
</dbReference>
<evidence type="ECO:0000313" key="2">
    <source>
        <dbReference type="Proteomes" id="UP001305647"/>
    </source>
</evidence>
<dbReference type="EMBL" id="MU863642">
    <property type="protein sequence ID" value="KAK4100297.1"/>
    <property type="molecule type" value="Genomic_DNA"/>
</dbReference>
<gene>
    <name evidence="1" type="ORF">N658DRAFT_497522</name>
</gene>
<name>A0AAN6Q3J9_9PEZI</name>
<dbReference type="AlphaFoldDB" id="A0AAN6Q3J9"/>
<comment type="caution">
    <text evidence="1">The sequence shown here is derived from an EMBL/GenBank/DDBJ whole genome shotgun (WGS) entry which is preliminary data.</text>
</comment>
<protein>
    <submittedName>
        <fullName evidence="1">Uncharacterized protein</fullName>
    </submittedName>
</protein>
<evidence type="ECO:0000313" key="1">
    <source>
        <dbReference type="EMBL" id="KAK4100297.1"/>
    </source>
</evidence>
<accession>A0AAN6Q3J9</accession>
<sequence length="76" mass="8699">MSTRSRPHPWRLDAFTGPCNLFFFLSGQAATVRRASIDVLSNLKRRRWKATSLRPNVLLWAGSQRRSLAGLDWGWG</sequence>
<organism evidence="1 2">
    <name type="scientific">Parathielavia hyrcaniae</name>
    <dbReference type="NCBI Taxonomy" id="113614"/>
    <lineage>
        <taxon>Eukaryota</taxon>
        <taxon>Fungi</taxon>
        <taxon>Dikarya</taxon>
        <taxon>Ascomycota</taxon>
        <taxon>Pezizomycotina</taxon>
        <taxon>Sordariomycetes</taxon>
        <taxon>Sordariomycetidae</taxon>
        <taxon>Sordariales</taxon>
        <taxon>Chaetomiaceae</taxon>
        <taxon>Parathielavia</taxon>
    </lineage>
</organism>
<reference evidence="1" key="1">
    <citation type="journal article" date="2023" name="Mol. Phylogenet. Evol.">
        <title>Genome-scale phylogeny and comparative genomics of the fungal order Sordariales.</title>
        <authorList>
            <person name="Hensen N."/>
            <person name="Bonometti L."/>
            <person name="Westerberg I."/>
            <person name="Brannstrom I.O."/>
            <person name="Guillou S."/>
            <person name="Cros-Aarteil S."/>
            <person name="Calhoun S."/>
            <person name="Haridas S."/>
            <person name="Kuo A."/>
            <person name="Mondo S."/>
            <person name="Pangilinan J."/>
            <person name="Riley R."/>
            <person name="LaButti K."/>
            <person name="Andreopoulos B."/>
            <person name="Lipzen A."/>
            <person name="Chen C."/>
            <person name="Yan M."/>
            <person name="Daum C."/>
            <person name="Ng V."/>
            <person name="Clum A."/>
            <person name="Steindorff A."/>
            <person name="Ohm R.A."/>
            <person name="Martin F."/>
            <person name="Silar P."/>
            <person name="Natvig D.O."/>
            <person name="Lalanne C."/>
            <person name="Gautier V."/>
            <person name="Ament-Velasquez S.L."/>
            <person name="Kruys A."/>
            <person name="Hutchinson M.I."/>
            <person name="Powell A.J."/>
            <person name="Barry K."/>
            <person name="Miller A.N."/>
            <person name="Grigoriev I.V."/>
            <person name="Debuchy R."/>
            <person name="Gladieux P."/>
            <person name="Hiltunen Thoren M."/>
            <person name="Johannesson H."/>
        </authorList>
    </citation>
    <scope>NUCLEOTIDE SEQUENCE</scope>
    <source>
        <strain evidence="1">CBS 757.83</strain>
    </source>
</reference>
<keyword evidence="2" id="KW-1185">Reference proteome</keyword>
<reference evidence="1" key="2">
    <citation type="submission" date="2023-05" db="EMBL/GenBank/DDBJ databases">
        <authorList>
            <consortium name="Lawrence Berkeley National Laboratory"/>
            <person name="Steindorff A."/>
            <person name="Hensen N."/>
            <person name="Bonometti L."/>
            <person name="Westerberg I."/>
            <person name="Brannstrom I.O."/>
            <person name="Guillou S."/>
            <person name="Cros-Aarteil S."/>
            <person name="Calhoun S."/>
            <person name="Haridas S."/>
            <person name="Kuo A."/>
            <person name="Mondo S."/>
            <person name="Pangilinan J."/>
            <person name="Riley R."/>
            <person name="Labutti K."/>
            <person name="Andreopoulos B."/>
            <person name="Lipzen A."/>
            <person name="Chen C."/>
            <person name="Yanf M."/>
            <person name="Daum C."/>
            <person name="Ng V."/>
            <person name="Clum A."/>
            <person name="Ohm R."/>
            <person name="Martin F."/>
            <person name="Silar P."/>
            <person name="Natvig D."/>
            <person name="Lalanne C."/>
            <person name="Gautier V."/>
            <person name="Ament-Velasquez S.L."/>
            <person name="Kruys A."/>
            <person name="Hutchinson M.I."/>
            <person name="Powell A.J."/>
            <person name="Barry K."/>
            <person name="Miller A.N."/>
            <person name="Grigoriev I.V."/>
            <person name="Debuchy R."/>
            <person name="Gladieux P."/>
            <person name="Thoren M.H."/>
            <person name="Johannesson H."/>
        </authorList>
    </citation>
    <scope>NUCLEOTIDE SEQUENCE</scope>
    <source>
        <strain evidence="1">CBS 757.83</strain>
    </source>
</reference>
<proteinExistence type="predicted"/>